<dbReference type="PANTHER" id="PTHR19359:SF95">
    <property type="entry name" value="CYTOCHROME B5 TYPE B"/>
    <property type="match status" value="1"/>
</dbReference>
<evidence type="ECO:0000313" key="7">
    <source>
        <dbReference type="EMBL" id="KAI3434651.1"/>
    </source>
</evidence>
<name>A0A9D4TTX9_CHLVU</name>
<dbReference type="Gene3D" id="3.10.120.10">
    <property type="entry name" value="Cytochrome b5-like heme/steroid binding domain"/>
    <property type="match status" value="1"/>
</dbReference>
<comment type="similarity">
    <text evidence="4 5">Belongs to the cytochrome b5 family.</text>
</comment>
<dbReference type="InterPro" id="IPR001199">
    <property type="entry name" value="Cyt_B5-like_heme/steroid-bd"/>
</dbReference>
<dbReference type="Proteomes" id="UP001055712">
    <property type="component" value="Unassembled WGS sequence"/>
</dbReference>
<keyword evidence="5" id="KW-0472">Membrane</keyword>
<gene>
    <name evidence="7" type="ORF">D9Q98_002716</name>
</gene>
<comment type="caution">
    <text evidence="7">The sequence shown here is derived from an EMBL/GenBank/DDBJ whole genome shotgun (WGS) entry which is preliminary data.</text>
</comment>
<dbReference type="InterPro" id="IPR036400">
    <property type="entry name" value="Cyt_B5-like_heme/steroid_sf"/>
</dbReference>
<evidence type="ECO:0000313" key="8">
    <source>
        <dbReference type="Proteomes" id="UP001055712"/>
    </source>
</evidence>
<keyword evidence="8" id="KW-1185">Reference proteome</keyword>
<evidence type="ECO:0000256" key="5">
    <source>
        <dbReference type="RuleBase" id="RU362121"/>
    </source>
</evidence>
<dbReference type="Pfam" id="PF00173">
    <property type="entry name" value="Cyt-b5"/>
    <property type="match status" value="1"/>
</dbReference>
<evidence type="ECO:0000259" key="6">
    <source>
        <dbReference type="PROSITE" id="PS50255"/>
    </source>
</evidence>
<reference evidence="7" key="1">
    <citation type="journal article" date="2019" name="Plant J.">
        <title>Chlorella vulgaris genome assembly and annotation reveals the molecular basis for metabolic acclimation to high light conditions.</title>
        <authorList>
            <person name="Cecchin M."/>
            <person name="Marcolungo L."/>
            <person name="Rossato M."/>
            <person name="Girolomoni L."/>
            <person name="Cosentino E."/>
            <person name="Cuine S."/>
            <person name="Li-Beisson Y."/>
            <person name="Delledonne M."/>
            <person name="Ballottari M."/>
        </authorList>
    </citation>
    <scope>NUCLEOTIDE SEQUENCE</scope>
    <source>
        <strain evidence="7">211/11P</strain>
    </source>
</reference>
<keyword evidence="2 5" id="KW-0479">Metal-binding</keyword>
<reference evidence="7" key="2">
    <citation type="submission" date="2020-11" db="EMBL/GenBank/DDBJ databases">
        <authorList>
            <person name="Cecchin M."/>
            <person name="Marcolungo L."/>
            <person name="Rossato M."/>
            <person name="Girolomoni L."/>
            <person name="Cosentino E."/>
            <person name="Cuine S."/>
            <person name="Li-Beisson Y."/>
            <person name="Delledonne M."/>
            <person name="Ballottari M."/>
        </authorList>
    </citation>
    <scope>NUCLEOTIDE SEQUENCE</scope>
    <source>
        <strain evidence="7">211/11P</strain>
        <tissue evidence="7">Whole cell</tissue>
    </source>
</reference>
<feature type="domain" description="Cytochrome b5 heme-binding" evidence="6">
    <location>
        <begin position="62"/>
        <end position="143"/>
    </location>
</feature>
<evidence type="ECO:0000256" key="3">
    <source>
        <dbReference type="ARBA" id="ARBA00023004"/>
    </source>
</evidence>
<dbReference type="EMBL" id="SIDB01000003">
    <property type="protein sequence ID" value="KAI3434651.1"/>
    <property type="molecule type" value="Genomic_DNA"/>
</dbReference>
<dbReference type="PANTHER" id="PTHR19359">
    <property type="entry name" value="CYTOCHROME B5"/>
    <property type="match status" value="1"/>
</dbReference>
<feature type="transmembrane region" description="Helical" evidence="5">
    <location>
        <begin position="23"/>
        <end position="46"/>
    </location>
</feature>
<organism evidence="7 8">
    <name type="scientific">Chlorella vulgaris</name>
    <name type="common">Green alga</name>
    <dbReference type="NCBI Taxonomy" id="3077"/>
    <lineage>
        <taxon>Eukaryota</taxon>
        <taxon>Viridiplantae</taxon>
        <taxon>Chlorophyta</taxon>
        <taxon>core chlorophytes</taxon>
        <taxon>Trebouxiophyceae</taxon>
        <taxon>Chlorellales</taxon>
        <taxon>Chlorellaceae</taxon>
        <taxon>Chlorella clade</taxon>
        <taxon>Chlorella</taxon>
    </lineage>
</organism>
<dbReference type="SUPFAM" id="SSF55856">
    <property type="entry name" value="Cytochrome b5-like heme/steroid binding domain"/>
    <property type="match status" value="1"/>
</dbReference>
<dbReference type="PROSITE" id="PS00191">
    <property type="entry name" value="CYTOCHROME_B5_1"/>
    <property type="match status" value="1"/>
</dbReference>
<dbReference type="GO" id="GO:0020037">
    <property type="term" value="F:heme binding"/>
    <property type="evidence" value="ECO:0007669"/>
    <property type="project" value="UniProtKB-UniRule"/>
</dbReference>
<keyword evidence="5" id="KW-0812">Transmembrane</keyword>
<dbReference type="InterPro" id="IPR050668">
    <property type="entry name" value="Cytochrome_b5"/>
</dbReference>
<keyword evidence="1 5" id="KW-0349">Heme</keyword>
<keyword evidence="3 5" id="KW-0408">Iron</keyword>
<dbReference type="OrthoDB" id="260519at2759"/>
<proteinExistence type="inferred from homology"/>
<evidence type="ECO:0000256" key="2">
    <source>
        <dbReference type="ARBA" id="ARBA00022723"/>
    </source>
</evidence>
<evidence type="ECO:0000256" key="1">
    <source>
        <dbReference type="ARBA" id="ARBA00022617"/>
    </source>
</evidence>
<protein>
    <recommendedName>
        <fullName evidence="6">Cytochrome b5 heme-binding domain-containing protein</fullName>
    </recommendedName>
</protein>
<evidence type="ECO:0000256" key="4">
    <source>
        <dbReference type="ARBA" id="ARBA00038168"/>
    </source>
</evidence>
<dbReference type="AlphaFoldDB" id="A0A9D4TTX9"/>
<accession>A0A9D4TTX9</accession>
<sequence length="145" mass="16205">MQPADLWQQWEQLKHVESLPDALLLPIARMIAAGVLSALLLLLLIVRPQTQAATNTPKQREQRGYTREEVAQHTAEDDLWLIIRHKTTGKLQVYDVTAYVEHHPGGDAIFSNAGADCTAGFRGPQHPPTVEDLVEEYCIGWVEDA</sequence>
<dbReference type="GO" id="GO:0046872">
    <property type="term" value="F:metal ion binding"/>
    <property type="evidence" value="ECO:0007669"/>
    <property type="project" value="UniProtKB-UniRule"/>
</dbReference>
<dbReference type="InterPro" id="IPR018506">
    <property type="entry name" value="Cyt_B5_heme-BS"/>
</dbReference>
<dbReference type="PROSITE" id="PS50255">
    <property type="entry name" value="CYTOCHROME_B5_2"/>
    <property type="match status" value="1"/>
</dbReference>
<keyword evidence="5" id="KW-1133">Transmembrane helix</keyword>
<dbReference type="SMART" id="SM01117">
    <property type="entry name" value="Cyt-b5"/>
    <property type="match status" value="1"/>
</dbReference>
<dbReference type="GO" id="GO:0016020">
    <property type="term" value="C:membrane"/>
    <property type="evidence" value="ECO:0007669"/>
    <property type="project" value="TreeGrafter"/>
</dbReference>